<protein>
    <submittedName>
        <fullName evidence="1">Uncharacterized protein</fullName>
    </submittedName>
</protein>
<dbReference type="AlphaFoldDB" id="V6LKT6"/>
<reference evidence="1" key="1">
    <citation type="journal article" date="2014" name="PLoS Genet.">
        <title>The Genome of Spironucleus salmonicida Highlights a Fish Pathogen Adapted to Fluctuating Environments.</title>
        <authorList>
            <person name="Xu F."/>
            <person name="Jerlstrom-Hultqvist J."/>
            <person name="Einarsson E."/>
            <person name="Astvaldsson A."/>
            <person name="Svard S.G."/>
            <person name="Andersson J.O."/>
        </authorList>
    </citation>
    <scope>NUCLEOTIDE SEQUENCE</scope>
</reference>
<proteinExistence type="predicted"/>
<sequence length="154" mass="17718">MEGMQLLAYQILRNSKDVDVLHANFGEIPPAKKIMQPHNLNNSDRHRYYAEFRQIIRSKTAVDDVSIMFQDFYTFPLRISGARVLVFNVNGDKSTRMAVRVLGNVPFAEPVVQHRTANFQIFDFVKPDRKLLQKVGILAYYEVLDGAVRVGEFN</sequence>
<organism evidence="1">
    <name type="scientific">Spironucleus salmonicida</name>
    <dbReference type="NCBI Taxonomy" id="348837"/>
    <lineage>
        <taxon>Eukaryota</taxon>
        <taxon>Metamonada</taxon>
        <taxon>Diplomonadida</taxon>
        <taxon>Hexamitidae</taxon>
        <taxon>Hexamitinae</taxon>
        <taxon>Spironucleus</taxon>
    </lineage>
</organism>
<gene>
    <name evidence="1" type="ORF">SS50377_15778</name>
</gene>
<name>V6LKT6_9EUKA</name>
<accession>V6LKT6</accession>
<dbReference type="EMBL" id="KI546117">
    <property type="protein sequence ID" value="EST44351.1"/>
    <property type="molecule type" value="Genomic_DNA"/>
</dbReference>
<evidence type="ECO:0000313" key="1">
    <source>
        <dbReference type="EMBL" id="EST44351.1"/>
    </source>
</evidence>